<dbReference type="AlphaFoldDB" id="A0A0C9XGY4"/>
<evidence type="ECO:0000313" key="3">
    <source>
        <dbReference type="Proteomes" id="UP000054477"/>
    </source>
</evidence>
<dbReference type="EMBL" id="KN838572">
    <property type="protein sequence ID" value="KIK04231.1"/>
    <property type="molecule type" value="Genomic_DNA"/>
</dbReference>
<evidence type="ECO:0000313" key="2">
    <source>
        <dbReference type="EMBL" id="KIK04231.1"/>
    </source>
</evidence>
<protein>
    <submittedName>
        <fullName evidence="2">Uncharacterized protein</fullName>
    </submittedName>
</protein>
<evidence type="ECO:0000256" key="1">
    <source>
        <dbReference type="SAM" id="MobiDB-lite"/>
    </source>
</evidence>
<accession>A0A0C9XGY4</accession>
<feature type="non-terminal residue" evidence="2">
    <location>
        <position position="1"/>
    </location>
</feature>
<name>A0A0C9XGY4_9AGAR</name>
<gene>
    <name evidence="2" type="ORF">K443DRAFT_649366</name>
</gene>
<organism evidence="2 3">
    <name type="scientific">Laccaria amethystina LaAM-08-1</name>
    <dbReference type="NCBI Taxonomy" id="1095629"/>
    <lineage>
        <taxon>Eukaryota</taxon>
        <taxon>Fungi</taxon>
        <taxon>Dikarya</taxon>
        <taxon>Basidiomycota</taxon>
        <taxon>Agaricomycotina</taxon>
        <taxon>Agaricomycetes</taxon>
        <taxon>Agaricomycetidae</taxon>
        <taxon>Agaricales</taxon>
        <taxon>Agaricineae</taxon>
        <taxon>Hydnangiaceae</taxon>
        <taxon>Laccaria</taxon>
    </lineage>
</organism>
<proteinExistence type="predicted"/>
<dbReference type="Proteomes" id="UP000054477">
    <property type="component" value="Unassembled WGS sequence"/>
</dbReference>
<dbReference type="HOGENOM" id="CLU_1071803_0_0_1"/>
<reference evidence="3" key="2">
    <citation type="submission" date="2015-01" db="EMBL/GenBank/DDBJ databases">
        <title>Evolutionary Origins and Diversification of the Mycorrhizal Mutualists.</title>
        <authorList>
            <consortium name="DOE Joint Genome Institute"/>
            <consortium name="Mycorrhizal Genomics Consortium"/>
            <person name="Kohler A."/>
            <person name="Kuo A."/>
            <person name="Nagy L.G."/>
            <person name="Floudas D."/>
            <person name="Copeland A."/>
            <person name="Barry K.W."/>
            <person name="Cichocki N."/>
            <person name="Veneault-Fourrey C."/>
            <person name="LaButti K."/>
            <person name="Lindquist E.A."/>
            <person name="Lipzen A."/>
            <person name="Lundell T."/>
            <person name="Morin E."/>
            <person name="Murat C."/>
            <person name="Riley R."/>
            <person name="Ohm R."/>
            <person name="Sun H."/>
            <person name="Tunlid A."/>
            <person name="Henrissat B."/>
            <person name="Grigoriev I.V."/>
            <person name="Hibbett D.S."/>
            <person name="Martin F."/>
        </authorList>
    </citation>
    <scope>NUCLEOTIDE SEQUENCE [LARGE SCALE GENOMIC DNA]</scope>
    <source>
        <strain evidence="3">LaAM-08-1</strain>
    </source>
</reference>
<feature type="compositionally biased region" description="Low complexity" evidence="1">
    <location>
        <begin position="36"/>
        <end position="48"/>
    </location>
</feature>
<keyword evidence="3" id="KW-1185">Reference proteome</keyword>
<feature type="compositionally biased region" description="Polar residues" evidence="1">
    <location>
        <begin position="18"/>
        <end position="32"/>
    </location>
</feature>
<sequence>MSGRPKRANANWHPAQALLSSTVKRRTSQQVKADNEAAAAASASATEAEIQKQTEKKARVAQLEDNIRAADIVNTQQAVRPDLHMSASVKQATAVPPAGAASIPMGGISTSDGGIRVNGLTYRVTRPPSTVSMRSEPGVDNLPETNDDGLSDGNSYLPPESTADSESDGMAVGELDEGEDFVMEQNKSEASEDEIEAMPLSRTKKGKSAPKAPRGTFRLQVQGLRREAPASGTVVEPSSNKRNLKELTVDDAPSAKRGKKS</sequence>
<reference evidence="2 3" key="1">
    <citation type="submission" date="2014-04" db="EMBL/GenBank/DDBJ databases">
        <authorList>
            <consortium name="DOE Joint Genome Institute"/>
            <person name="Kuo A."/>
            <person name="Kohler A."/>
            <person name="Nagy L.G."/>
            <person name="Floudas D."/>
            <person name="Copeland A."/>
            <person name="Barry K.W."/>
            <person name="Cichocki N."/>
            <person name="Veneault-Fourrey C."/>
            <person name="LaButti K."/>
            <person name="Lindquist E.A."/>
            <person name="Lipzen A."/>
            <person name="Lundell T."/>
            <person name="Morin E."/>
            <person name="Murat C."/>
            <person name="Sun H."/>
            <person name="Tunlid A."/>
            <person name="Henrissat B."/>
            <person name="Grigoriev I.V."/>
            <person name="Hibbett D.S."/>
            <person name="Martin F."/>
            <person name="Nordberg H.P."/>
            <person name="Cantor M.N."/>
            <person name="Hua S.X."/>
        </authorList>
    </citation>
    <scope>NUCLEOTIDE SEQUENCE [LARGE SCALE GENOMIC DNA]</scope>
    <source>
        <strain evidence="2 3">LaAM-08-1</strain>
    </source>
</reference>
<feature type="region of interest" description="Disordered" evidence="1">
    <location>
        <begin position="127"/>
        <end position="261"/>
    </location>
</feature>
<feature type="compositionally biased region" description="Basic and acidic residues" evidence="1">
    <location>
        <begin position="49"/>
        <end position="58"/>
    </location>
</feature>
<feature type="region of interest" description="Disordered" evidence="1">
    <location>
        <begin position="1"/>
        <end position="58"/>
    </location>
</feature>